<comment type="caution">
    <text evidence="2">The sequence shown here is derived from an EMBL/GenBank/DDBJ whole genome shotgun (WGS) entry which is preliminary data.</text>
</comment>
<dbReference type="AlphaFoldDB" id="A0ABD5WFQ5"/>
<feature type="region of interest" description="Disordered" evidence="1">
    <location>
        <begin position="24"/>
        <end position="51"/>
    </location>
</feature>
<proteinExistence type="predicted"/>
<dbReference type="Proteomes" id="UP001596407">
    <property type="component" value="Unassembled WGS sequence"/>
</dbReference>
<accession>A0ABD5WFQ5</accession>
<protein>
    <submittedName>
        <fullName evidence="2">Uncharacterized protein</fullName>
    </submittedName>
</protein>
<sequence>MSDGQYAAAKKAVGGEYSDEYERYADIADRMEGGPTDPKPSNAPSGNSGRF</sequence>
<dbReference type="EMBL" id="JBHSZH010000001">
    <property type="protein sequence ID" value="MFC7079068.1"/>
    <property type="molecule type" value="Genomic_DNA"/>
</dbReference>
<dbReference type="RefSeq" id="WP_382208590.1">
    <property type="nucleotide sequence ID" value="NZ_JBHSZH010000001.1"/>
</dbReference>
<reference evidence="2 3" key="1">
    <citation type="journal article" date="2019" name="Int. J. Syst. Evol. Microbiol.">
        <title>The Global Catalogue of Microorganisms (GCM) 10K type strain sequencing project: providing services to taxonomists for standard genome sequencing and annotation.</title>
        <authorList>
            <consortium name="The Broad Institute Genomics Platform"/>
            <consortium name="The Broad Institute Genome Sequencing Center for Infectious Disease"/>
            <person name="Wu L."/>
            <person name="Ma J."/>
        </authorList>
    </citation>
    <scope>NUCLEOTIDE SEQUENCE [LARGE SCALE GENOMIC DNA]</scope>
    <source>
        <strain evidence="2 3">DT72</strain>
    </source>
</reference>
<feature type="compositionally biased region" description="Polar residues" evidence="1">
    <location>
        <begin position="42"/>
        <end position="51"/>
    </location>
</feature>
<evidence type="ECO:0000256" key="1">
    <source>
        <dbReference type="SAM" id="MobiDB-lite"/>
    </source>
</evidence>
<evidence type="ECO:0000313" key="2">
    <source>
        <dbReference type="EMBL" id="MFC7079068.1"/>
    </source>
</evidence>
<keyword evidence="3" id="KW-1185">Reference proteome</keyword>
<gene>
    <name evidence="2" type="ORF">ACFQJ6_01875</name>
</gene>
<evidence type="ECO:0000313" key="3">
    <source>
        <dbReference type="Proteomes" id="UP001596407"/>
    </source>
</evidence>
<organism evidence="2 3">
    <name type="scientific">Halorussus caseinilyticus</name>
    <dbReference type="NCBI Taxonomy" id="3034025"/>
    <lineage>
        <taxon>Archaea</taxon>
        <taxon>Methanobacteriati</taxon>
        <taxon>Methanobacteriota</taxon>
        <taxon>Stenosarchaea group</taxon>
        <taxon>Halobacteria</taxon>
        <taxon>Halobacteriales</taxon>
        <taxon>Haladaptataceae</taxon>
        <taxon>Halorussus</taxon>
    </lineage>
</organism>
<name>A0ABD5WFQ5_9EURY</name>